<dbReference type="InterPro" id="IPR050188">
    <property type="entry name" value="RluA_PseudoU_synthase"/>
</dbReference>
<dbReference type="NCBIfam" id="TIGR00005">
    <property type="entry name" value="rluA_subfam"/>
    <property type="match status" value="1"/>
</dbReference>
<dbReference type="PANTHER" id="PTHR21600">
    <property type="entry name" value="MITOCHONDRIAL RNA PSEUDOURIDINE SYNTHASE"/>
    <property type="match status" value="1"/>
</dbReference>
<gene>
    <name evidence="6" type="ORF">EDC24_2109</name>
</gene>
<dbReference type="SUPFAM" id="SSF55120">
    <property type="entry name" value="Pseudouridine synthase"/>
    <property type="match status" value="1"/>
</dbReference>
<reference evidence="6 7" key="1">
    <citation type="submission" date="2018-11" db="EMBL/GenBank/DDBJ databases">
        <title>Genomic Encyclopedia of Type Strains, Phase IV (KMG-IV): sequencing the most valuable type-strain genomes for metagenomic binning, comparative biology and taxonomic classification.</title>
        <authorList>
            <person name="Goeker M."/>
        </authorList>
    </citation>
    <scope>NUCLEOTIDE SEQUENCE [LARGE SCALE GENOMIC DNA]</scope>
    <source>
        <strain evidence="6 7">DSM 18090</strain>
    </source>
</reference>
<dbReference type="GO" id="GO:0000455">
    <property type="term" value="P:enzyme-directed rRNA pseudouridine synthesis"/>
    <property type="evidence" value="ECO:0007669"/>
    <property type="project" value="TreeGrafter"/>
</dbReference>
<feature type="active site" evidence="3">
    <location>
        <position position="130"/>
    </location>
</feature>
<comment type="function">
    <text evidence="4">Responsible for synthesis of pseudouridine from uracil.</text>
</comment>
<dbReference type="PROSITE" id="PS01129">
    <property type="entry name" value="PSI_RLU"/>
    <property type="match status" value="1"/>
</dbReference>
<keyword evidence="7" id="KW-1185">Reference proteome</keyword>
<feature type="domain" description="Pseudouridine synthase RsuA/RluA-like" evidence="5">
    <location>
        <begin position="85"/>
        <end position="230"/>
    </location>
</feature>
<proteinExistence type="inferred from homology"/>
<dbReference type="Proteomes" id="UP000276443">
    <property type="component" value="Unassembled WGS sequence"/>
</dbReference>
<dbReference type="Gene3D" id="3.30.2350.10">
    <property type="entry name" value="Pseudouridine synthase"/>
    <property type="match status" value="1"/>
</dbReference>
<protein>
    <recommendedName>
        <fullName evidence="4">Pseudouridine synthase</fullName>
        <ecNumber evidence="4">5.4.99.-</ecNumber>
    </recommendedName>
</protein>
<dbReference type="OrthoDB" id="9807829at2"/>
<dbReference type="InterPro" id="IPR006224">
    <property type="entry name" value="PsdUridine_synth_RluA-like_CS"/>
</dbReference>
<dbReference type="InterPro" id="IPR006145">
    <property type="entry name" value="PsdUridine_synth_RsuA/RluA"/>
</dbReference>
<comment type="catalytic activity">
    <reaction evidence="1 4">
        <text>a uridine in RNA = a pseudouridine in RNA</text>
        <dbReference type="Rhea" id="RHEA:48348"/>
        <dbReference type="Rhea" id="RHEA-COMP:12068"/>
        <dbReference type="Rhea" id="RHEA-COMP:12069"/>
        <dbReference type="ChEBI" id="CHEBI:65314"/>
        <dbReference type="ChEBI" id="CHEBI:65315"/>
    </reaction>
</comment>
<dbReference type="CDD" id="cd02869">
    <property type="entry name" value="PseudoU_synth_RluA_like"/>
    <property type="match status" value="1"/>
</dbReference>
<dbReference type="InterPro" id="IPR006225">
    <property type="entry name" value="PsdUridine_synth_RluC/D"/>
</dbReference>
<sequence length="290" mass="33213">MRWVIRKQDEGKLVRDFLSERAFSSRLIKNIKQHGQILLNKHPVTVKQTLNTRDELEIVMPEEYIGDNIAPISYPLDIIYEDEVLLAINKPRGLSVLPNMNDHITLANALADYYKKHQVRSSIHIVTRLDKYTSGVVIVAKNSYVHHVLSKTSIEREYRAILEGQLINKTDTINLPISRNLPSIIERKIDPNGKHAVTHYEVIRESEHGSLLKVWLDTGRTHQIRVHFSHLGHPLIGDGLYGSTKLEIEGQALHCRYVKLCHPITKEAMSFIASYPSIFKNIFNGSLFQT</sequence>
<dbReference type="EMBL" id="RKRF01000010">
    <property type="protein sequence ID" value="RPF52119.1"/>
    <property type="molecule type" value="Genomic_DNA"/>
</dbReference>
<evidence type="ECO:0000313" key="7">
    <source>
        <dbReference type="Proteomes" id="UP000276443"/>
    </source>
</evidence>
<keyword evidence="4" id="KW-0413">Isomerase</keyword>
<dbReference type="GO" id="GO:0003723">
    <property type="term" value="F:RNA binding"/>
    <property type="evidence" value="ECO:0007669"/>
    <property type="project" value="InterPro"/>
</dbReference>
<dbReference type="AlphaFoldDB" id="A0A3N5B4T2"/>
<comment type="caution">
    <text evidence="6">The sequence shown here is derived from an EMBL/GenBank/DDBJ whole genome shotgun (WGS) entry which is preliminary data.</text>
</comment>
<evidence type="ECO:0000256" key="3">
    <source>
        <dbReference type="PIRSR" id="PIRSR606225-1"/>
    </source>
</evidence>
<evidence type="ECO:0000313" key="6">
    <source>
        <dbReference type="EMBL" id="RPF52119.1"/>
    </source>
</evidence>
<organism evidence="6 7">
    <name type="scientific">Aquisalibacillus elongatus</name>
    <dbReference type="NCBI Taxonomy" id="485577"/>
    <lineage>
        <taxon>Bacteria</taxon>
        <taxon>Bacillati</taxon>
        <taxon>Bacillota</taxon>
        <taxon>Bacilli</taxon>
        <taxon>Bacillales</taxon>
        <taxon>Bacillaceae</taxon>
        <taxon>Aquisalibacillus</taxon>
    </lineage>
</organism>
<name>A0A3N5B4T2_9BACI</name>
<comment type="similarity">
    <text evidence="2 4">Belongs to the pseudouridine synthase RluA family.</text>
</comment>
<dbReference type="GO" id="GO:0009982">
    <property type="term" value="F:pseudouridine synthase activity"/>
    <property type="evidence" value="ECO:0007669"/>
    <property type="project" value="InterPro"/>
</dbReference>
<dbReference type="RefSeq" id="WP_124222278.1">
    <property type="nucleotide sequence ID" value="NZ_RKRF01000010.1"/>
</dbReference>
<dbReference type="GO" id="GO:0140098">
    <property type="term" value="F:catalytic activity, acting on RNA"/>
    <property type="evidence" value="ECO:0007669"/>
    <property type="project" value="UniProtKB-ARBA"/>
</dbReference>
<evidence type="ECO:0000256" key="4">
    <source>
        <dbReference type="RuleBase" id="RU362028"/>
    </source>
</evidence>
<dbReference type="PANTHER" id="PTHR21600:SF35">
    <property type="entry name" value="PSEUDOURIDINE SYNTHASE"/>
    <property type="match status" value="1"/>
</dbReference>
<evidence type="ECO:0000256" key="1">
    <source>
        <dbReference type="ARBA" id="ARBA00000073"/>
    </source>
</evidence>
<accession>A0A3N5B4T2</accession>
<dbReference type="Pfam" id="PF00849">
    <property type="entry name" value="PseudoU_synth_2"/>
    <property type="match status" value="1"/>
</dbReference>
<dbReference type="EC" id="5.4.99.-" evidence="4"/>
<evidence type="ECO:0000259" key="5">
    <source>
        <dbReference type="Pfam" id="PF00849"/>
    </source>
</evidence>
<dbReference type="InterPro" id="IPR020103">
    <property type="entry name" value="PsdUridine_synth_cat_dom_sf"/>
</dbReference>
<evidence type="ECO:0000256" key="2">
    <source>
        <dbReference type="ARBA" id="ARBA00010876"/>
    </source>
</evidence>